<evidence type="ECO:0000313" key="4">
    <source>
        <dbReference type="Proteomes" id="UP000177042"/>
    </source>
</evidence>
<sequence length="195" mass="21009">MDTNIELSKKNNLPKIILLVLAVIIVFEVGFAAWILTRPINQSPAAPPPKVSGGKLILTAPNRIYKSGDIVWVTIGETTGSKSVEGTDIVIKYDPKVLEASSGAFEKGTFYKEYSPMSLDPKTGTVQISGIQGFNQKPIVGTGIFGNFKFKVKQGVKTSVKLDFTPGLTTDSNMVDASSGKDALEEVFNLVLDIQ</sequence>
<dbReference type="GO" id="GO:0030246">
    <property type="term" value="F:carbohydrate binding"/>
    <property type="evidence" value="ECO:0007669"/>
    <property type="project" value="InterPro"/>
</dbReference>
<dbReference type="InterPro" id="IPR002102">
    <property type="entry name" value="Cohesin_dom"/>
</dbReference>
<reference evidence="3 4" key="1">
    <citation type="journal article" date="2016" name="Nat. Commun.">
        <title>Thousands of microbial genomes shed light on interconnected biogeochemical processes in an aquifer system.</title>
        <authorList>
            <person name="Anantharaman K."/>
            <person name="Brown C.T."/>
            <person name="Hug L.A."/>
            <person name="Sharon I."/>
            <person name="Castelle C.J."/>
            <person name="Probst A.J."/>
            <person name="Thomas B.C."/>
            <person name="Singh A."/>
            <person name="Wilkins M.J."/>
            <person name="Karaoz U."/>
            <person name="Brodie E.L."/>
            <person name="Williams K.H."/>
            <person name="Hubbard S.S."/>
            <person name="Banfield J.F."/>
        </authorList>
    </citation>
    <scope>NUCLEOTIDE SEQUENCE [LARGE SCALE GENOMIC DNA]</scope>
</reference>
<accession>A0A1F5JC83</accession>
<dbReference type="AlphaFoldDB" id="A0A1F5JC83"/>
<evidence type="ECO:0000259" key="2">
    <source>
        <dbReference type="Pfam" id="PF00963"/>
    </source>
</evidence>
<protein>
    <recommendedName>
        <fullName evidence="2">Cohesin domain-containing protein</fullName>
    </recommendedName>
</protein>
<organism evidence="3 4">
    <name type="scientific">Candidatus Daviesbacteria bacterium RIFCSPHIGHO2_02_FULL_39_12</name>
    <dbReference type="NCBI Taxonomy" id="1797770"/>
    <lineage>
        <taxon>Bacteria</taxon>
        <taxon>Candidatus Daviesiibacteriota</taxon>
    </lineage>
</organism>
<keyword evidence="1" id="KW-0472">Membrane</keyword>
<dbReference type="CDD" id="cd08547">
    <property type="entry name" value="Type_II_cohesin"/>
    <property type="match status" value="1"/>
</dbReference>
<dbReference type="GO" id="GO:0000272">
    <property type="term" value="P:polysaccharide catabolic process"/>
    <property type="evidence" value="ECO:0007669"/>
    <property type="project" value="InterPro"/>
</dbReference>
<gene>
    <name evidence="3" type="ORF">A3C26_03640</name>
</gene>
<dbReference type="EMBL" id="MFCX01000013">
    <property type="protein sequence ID" value="OGE26257.1"/>
    <property type="molecule type" value="Genomic_DNA"/>
</dbReference>
<feature type="transmembrane region" description="Helical" evidence="1">
    <location>
        <begin position="16"/>
        <end position="36"/>
    </location>
</feature>
<proteinExistence type="predicted"/>
<dbReference type="Gene3D" id="2.60.40.680">
    <property type="match status" value="1"/>
</dbReference>
<dbReference type="SUPFAM" id="SSF49384">
    <property type="entry name" value="Carbohydrate-binding domain"/>
    <property type="match status" value="1"/>
</dbReference>
<dbReference type="Pfam" id="PF00963">
    <property type="entry name" value="Cohesin"/>
    <property type="match status" value="1"/>
</dbReference>
<keyword evidence="1" id="KW-1133">Transmembrane helix</keyword>
<feature type="domain" description="Cohesin" evidence="2">
    <location>
        <begin position="66"/>
        <end position="171"/>
    </location>
</feature>
<dbReference type="InterPro" id="IPR008965">
    <property type="entry name" value="CBM2/CBM3_carb-bd_dom_sf"/>
</dbReference>
<name>A0A1F5JC83_9BACT</name>
<evidence type="ECO:0000313" key="3">
    <source>
        <dbReference type="EMBL" id="OGE26257.1"/>
    </source>
</evidence>
<keyword evidence="1" id="KW-0812">Transmembrane</keyword>
<comment type="caution">
    <text evidence="3">The sequence shown here is derived from an EMBL/GenBank/DDBJ whole genome shotgun (WGS) entry which is preliminary data.</text>
</comment>
<dbReference type="Proteomes" id="UP000177042">
    <property type="component" value="Unassembled WGS sequence"/>
</dbReference>
<evidence type="ECO:0000256" key="1">
    <source>
        <dbReference type="SAM" id="Phobius"/>
    </source>
</evidence>